<dbReference type="Pfam" id="PF12911">
    <property type="entry name" value="OppC_N"/>
    <property type="match status" value="1"/>
</dbReference>
<name>A0ABU1T0G9_9ACTO</name>
<reference evidence="15 16" key="1">
    <citation type="submission" date="2023-07" db="EMBL/GenBank/DDBJ databases">
        <title>Sequencing the genomes of 1000 actinobacteria strains.</title>
        <authorList>
            <person name="Klenk H.-P."/>
        </authorList>
    </citation>
    <scope>NUCLEOTIDE SEQUENCE [LARGE SCALE GENOMIC DNA]</scope>
    <source>
        <strain evidence="15 16">DSM 15539</strain>
    </source>
</reference>
<dbReference type="PANTHER" id="PTHR43386:SF2">
    <property type="entry name" value="OLIGOPEPTIDE TRANSPORT SYSTEM PERMEASE PROTEIN OPPC"/>
    <property type="match status" value="1"/>
</dbReference>
<dbReference type="InterPro" id="IPR000515">
    <property type="entry name" value="MetI-like"/>
</dbReference>
<evidence type="ECO:0000256" key="10">
    <source>
        <dbReference type="ARBA" id="ARBA00024202"/>
    </source>
</evidence>
<keyword evidence="9 12" id="KW-0472">Membrane</keyword>
<dbReference type="InterPro" id="IPR025966">
    <property type="entry name" value="OppC_N"/>
</dbReference>
<proteinExistence type="inferred from homology"/>
<dbReference type="InterPro" id="IPR050366">
    <property type="entry name" value="BP-dependent_transpt_permease"/>
</dbReference>
<sequence>MSNNFESRTTTSDINANSSCETQSPQAYVLPTNEELREENDVAAEQELSKLTLYRKRFFRNKAAVVGLIVFAILVLAAIVGPIIARFSYDFLDFAALSEPPNAIHWFGTNGDGGDLFAMSMHGLGRSIIIAVSVSFATVLISAIVGCVTAFLGGKVEKAMLTVIHFLLVIPSFLILALVVSSYGGDWKILIVALIAFGWMYQARVIWSLAISVREREYVTAARFMGVPGFKIVLRHMIPNIGSLLVINLTLGVVSTVMSETGLSFLGLGVKIPDVSLGTLLSAGVNSLESQPWLFLFPAGILTLLTVSMALISDGLRDALDPNSAAGGRA</sequence>
<dbReference type="Pfam" id="PF00528">
    <property type="entry name" value="BPD_transp_1"/>
    <property type="match status" value="1"/>
</dbReference>
<comment type="subcellular location">
    <subcellularLocation>
        <location evidence="1">Cell inner membrane</location>
        <topology evidence="1">Multi-pass membrane protein</topology>
    </subcellularLocation>
    <subcellularLocation>
        <location evidence="12">Cell membrane</location>
        <topology evidence="12">Multi-pass membrane protein</topology>
    </subcellularLocation>
</comment>
<feature type="transmembrane region" description="Helical" evidence="12">
    <location>
        <begin position="189"/>
        <end position="211"/>
    </location>
</feature>
<gene>
    <name evidence="15" type="ORF">J2S36_000407</name>
</gene>
<dbReference type="CDD" id="cd06261">
    <property type="entry name" value="TM_PBP2"/>
    <property type="match status" value="1"/>
</dbReference>
<evidence type="ECO:0000256" key="8">
    <source>
        <dbReference type="ARBA" id="ARBA00022989"/>
    </source>
</evidence>
<comment type="similarity">
    <text evidence="10">Belongs to the binding-protein-dependent transport system permease family. OppBC subfamily.</text>
</comment>
<feature type="transmembrane region" description="Helical" evidence="12">
    <location>
        <begin position="293"/>
        <end position="312"/>
    </location>
</feature>
<evidence type="ECO:0000256" key="7">
    <source>
        <dbReference type="ARBA" id="ARBA00022927"/>
    </source>
</evidence>
<feature type="region of interest" description="Disordered" evidence="13">
    <location>
        <begin position="1"/>
        <end position="24"/>
    </location>
</feature>
<evidence type="ECO:0000313" key="15">
    <source>
        <dbReference type="EMBL" id="MDR6938864.1"/>
    </source>
</evidence>
<keyword evidence="4" id="KW-0997">Cell inner membrane</keyword>
<keyword evidence="2 12" id="KW-0813">Transport</keyword>
<keyword evidence="7" id="KW-0653">Protein transport</keyword>
<evidence type="ECO:0000313" key="16">
    <source>
        <dbReference type="Proteomes" id="UP001266099"/>
    </source>
</evidence>
<feature type="transmembrane region" description="Helical" evidence="12">
    <location>
        <begin position="63"/>
        <end position="85"/>
    </location>
</feature>
<accession>A0ABU1T0G9</accession>
<keyword evidence="16" id="KW-1185">Reference proteome</keyword>
<evidence type="ECO:0000256" key="12">
    <source>
        <dbReference type="RuleBase" id="RU363032"/>
    </source>
</evidence>
<evidence type="ECO:0000256" key="4">
    <source>
        <dbReference type="ARBA" id="ARBA00022519"/>
    </source>
</evidence>
<keyword evidence="8 12" id="KW-1133">Transmembrane helix</keyword>
<dbReference type="PROSITE" id="PS50928">
    <property type="entry name" value="ABC_TM1"/>
    <property type="match status" value="1"/>
</dbReference>
<evidence type="ECO:0000256" key="1">
    <source>
        <dbReference type="ARBA" id="ARBA00004429"/>
    </source>
</evidence>
<comment type="caution">
    <text evidence="15">The sequence shown here is derived from an EMBL/GenBank/DDBJ whole genome shotgun (WGS) entry which is preliminary data.</text>
</comment>
<dbReference type="PANTHER" id="PTHR43386">
    <property type="entry name" value="OLIGOPEPTIDE TRANSPORT SYSTEM PERMEASE PROTEIN APPC"/>
    <property type="match status" value="1"/>
</dbReference>
<evidence type="ECO:0000256" key="9">
    <source>
        <dbReference type="ARBA" id="ARBA00023136"/>
    </source>
</evidence>
<evidence type="ECO:0000256" key="2">
    <source>
        <dbReference type="ARBA" id="ARBA00022448"/>
    </source>
</evidence>
<organism evidence="15 16">
    <name type="scientific">Arcanobacterium hippocoleae</name>
    <dbReference type="NCBI Taxonomy" id="149017"/>
    <lineage>
        <taxon>Bacteria</taxon>
        <taxon>Bacillati</taxon>
        <taxon>Actinomycetota</taxon>
        <taxon>Actinomycetes</taxon>
        <taxon>Actinomycetales</taxon>
        <taxon>Actinomycetaceae</taxon>
        <taxon>Arcanobacterium</taxon>
    </lineage>
</organism>
<feature type="domain" description="ABC transmembrane type-1" evidence="14">
    <location>
        <begin position="128"/>
        <end position="313"/>
    </location>
</feature>
<dbReference type="Proteomes" id="UP001266099">
    <property type="component" value="Unassembled WGS sequence"/>
</dbReference>
<dbReference type="RefSeq" id="WP_309955021.1">
    <property type="nucleotide sequence ID" value="NZ_CP136414.1"/>
</dbReference>
<evidence type="ECO:0000256" key="5">
    <source>
        <dbReference type="ARBA" id="ARBA00022692"/>
    </source>
</evidence>
<dbReference type="EMBL" id="JAVDUJ010000001">
    <property type="protein sequence ID" value="MDR6938864.1"/>
    <property type="molecule type" value="Genomic_DNA"/>
</dbReference>
<evidence type="ECO:0000256" key="3">
    <source>
        <dbReference type="ARBA" id="ARBA00022475"/>
    </source>
</evidence>
<dbReference type="Gene3D" id="1.10.3720.10">
    <property type="entry name" value="MetI-like"/>
    <property type="match status" value="1"/>
</dbReference>
<keyword evidence="6" id="KW-0571">Peptide transport</keyword>
<feature type="transmembrane region" description="Helical" evidence="12">
    <location>
        <begin position="128"/>
        <end position="152"/>
    </location>
</feature>
<protein>
    <recommendedName>
        <fullName evidence="11">Oligopeptide transport system permease protein OppC</fullName>
    </recommendedName>
</protein>
<evidence type="ECO:0000259" key="14">
    <source>
        <dbReference type="PROSITE" id="PS50928"/>
    </source>
</evidence>
<dbReference type="SUPFAM" id="SSF161098">
    <property type="entry name" value="MetI-like"/>
    <property type="match status" value="1"/>
</dbReference>
<feature type="transmembrane region" description="Helical" evidence="12">
    <location>
        <begin position="232"/>
        <end position="258"/>
    </location>
</feature>
<keyword evidence="3" id="KW-1003">Cell membrane</keyword>
<evidence type="ECO:0000256" key="11">
    <source>
        <dbReference type="ARBA" id="ARBA00072251"/>
    </source>
</evidence>
<evidence type="ECO:0000256" key="13">
    <source>
        <dbReference type="SAM" id="MobiDB-lite"/>
    </source>
</evidence>
<feature type="transmembrane region" description="Helical" evidence="12">
    <location>
        <begin position="159"/>
        <end position="183"/>
    </location>
</feature>
<keyword evidence="5 12" id="KW-0812">Transmembrane</keyword>
<evidence type="ECO:0000256" key="6">
    <source>
        <dbReference type="ARBA" id="ARBA00022856"/>
    </source>
</evidence>
<dbReference type="InterPro" id="IPR035906">
    <property type="entry name" value="MetI-like_sf"/>
</dbReference>